<feature type="domain" description="CheR-type methyltransferase" evidence="6">
    <location>
        <begin position="26"/>
        <end position="303"/>
    </location>
</feature>
<dbReference type="InterPro" id="IPR000780">
    <property type="entry name" value="CheR_MeTrfase"/>
</dbReference>
<comment type="catalytic activity">
    <reaction evidence="1">
        <text>L-glutamyl-[protein] + S-adenosyl-L-methionine = [protein]-L-glutamate 5-O-methyl ester + S-adenosyl-L-homocysteine</text>
        <dbReference type="Rhea" id="RHEA:24452"/>
        <dbReference type="Rhea" id="RHEA-COMP:10208"/>
        <dbReference type="Rhea" id="RHEA-COMP:10311"/>
        <dbReference type="ChEBI" id="CHEBI:29973"/>
        <dbReference type="ChEBI" id="CHEBI:57856"/>
        <dbReference type="ChEBI" id="CHEBI:59789"/>
        <dbReference type="ChEBI" id="CHEBI:82795"/>
        <dbReference type="EC" id="2.1.1.80"/>
    </reaction>
</comment>
<dbReference type="InterPro" id="IPR022641">
    <property type="entry name" value="CheR_N"/>
</dbReference>
<accession>B8D0R8</accession>
<keyword evidence="5" id="KW-0949">S-adenosyl-L-methionine</keyword>
<dbReference type="HOGENOM" id="CLU_025854_0_0_9"/>
<dbReference type="InterPro" id="IPR036804">
    <property type="entry name" value="CheR_N_sf"/>
</dbReference>
<dbReference type="InterPro" id="IPR050903">
    <property type="entry name" value="Bact_Chemotaxis_MeTrfase"/>
</dbReference>
<reference evidence="7 8" key="1">
    <citation type="journal article" date="2009" name="PLoS ONE">
        <title>Genome analysis of the anaerobic thermohalophilic bacterium Halothermothrix orenii.</title>
        <authorList>
            <person name="Mavromatis K."/>
            <person name="Ivanova N."/>
            <person name="Anderson I."/>
            <person name="Lykidis A."/>
            <person name="Hooper S.D."/>
            <person name="Sun H."/>
            <person name="Kunin V."/>
            <person name="Lapidus A."/>
            <person name="Hugenholtz P."/>
            <person name="Patel B."/>
            <person name="Kyrpides N.C."/>
        </authorList>
    </citation>
    <scope>NUCLEOTIDE SEQUENCE [LARGE SCALE GENOMIC DNA]</scope>
    <source>
        <strain evidence="8">H 168 / OCM 544 / DSM 9562</strain>
    </source>
</reference>
<dbReference type="Pfam" id="PF01739">
    <property type="entry name" value="CheR"/>
    <property type="match status" value="1"/>
</dbReference>
<dbReference type="InterPro" id="IPR029063">
    <property type="entry name" value="SAM-dependent_MTases_sf"/>
</dbReference>
<dbReference type="SMART" id="SM00138">
    <property type="entry name" value="MeTrc"/>
    <property type="match status" value="1"/>
</dbReference>
<dbReference type="Proteomes" id="UP000000719">
    <property type="component" value="Chromosome"/>
</dbReference>
<dbReference type="STRING" id="373903.Hore_22590"/>
<organism evidence="7 8">
    <name type="scientific">Halothermothrix orenii (strain H 168 / OCM 544 / DSM 9562)</name>
    <dbReference type="NCBI Taxonomy" id="373903"/>
    <lineage>
        <taxon>Bacteria</taxon>
        <taxon>Bacillati</taxon>
        <taxon>Bacillota</taxon>
        <taxon>Clostridia</taxon>
        <taxon>Halanaerobiales</taxon>
        <taxon>Halothermotrichaceae</taxon>
        <taxon>Halothermothrix</taxon>
    </lineage>
</organism>
<dbReference type="KEGG" id="hor:Hore_22590"/>
<dbReference type="GO" id="GO:0008983">
    <property type="term" value="F:protein-glutamate O-methyltransferase activity"/>
    <property type="evidence" value="ECO:0007669"/>
    <property type="project" value="UniProtKB-EC"/>
</dbReference>
<evidence type="ECO:0000256" key="1">
    <source>
        <dbReference type="ARBA" id="ARBA00001541"/>
    </source>
</evidence>
<dbReference type="PROSITE" id="PS50123">
    <property type="entry name" value="CHER"/>
    <property type="match status" value="1"/>
</dbReference>
<dbReference type="AlphaFoldDB" id="B8D0R8"/>
<evidence type="ECO:0000256" key="4">
    <source>
        <dbReference type="ARBA" id="ARBA00022679"/>
    </source>
</evidence>
<dbReference type="Gene3D" id="1.10.155.10">
    <property type="entry name" value="Chemotaxis receptor methyltransferase CheR, N-terminal domain"/>
    <property type="match status" value="1"/>
</dbReference>
<gene>
    <name evidence="7" type="ordered locus">Hore_22590</name>
</gene>
<keyword evidence="8" id="KW-1185">Reference proteome</keyword>
<dbReference type="SUPFAM" id="SSF53335">
    <property type="entry name" value="S-adenosyl-L-methionine-dependent methyltransferases"/>
    <property type="match status" value="1"/>
</dbReference>
<evidence type="ECO:0000313" key="8">
    <source>
        <dbReference type="Proteomes" id="UP000000719"/>
    </source>
</evidence>
<dbReference type="PRINTS" id="PR00996">
    <property type="entry name" value="CHERMTFRASE"/>
</dbReference>
<evidence type="ECO:0000256" key="2">
    <source>
        <dbReference type="ARBA" id="ARBA00012534"/>
    </source>
</evidence>
<dbReference type="eggNOG" id="COG1352">
    <property type="taxonomic scope" value="Bacteria"/>
</dbReference>
<dbReference type="Gene3D" id="3.40.50.150">
    <property type="entry name" value="Vaccinia Virus protein VP39"/>
    <property type="match status" value="1"/>
</dbReference>
<dbReference type="PIRSF" id="PIRSF000410">
    <property type="entry name" value="CheR"/>
    <property type="match status" value="1"/>
</dbReference>
<protein>
    <recommendedName>
        <fullName evidence="2">protein-glutamate O-methyltransferase</fullName>
        <ecNumber evidence="2">2.1.1.80</ecNumber>
    </recommendedName>
</protein>
<name>B8D0R8_HALOH</name>
<keyword evidence="4 7" id="KW-0808">Transferase</keyword>
<proteinExistence type="predicted"/>
<dbReference type="RefSeq" id="WP_015923973.1">
    <property type="nucleotide sequence ID" value="NC_011899.1"/>
</dbReference>
<evidence type="ECO:0000313" key="7">
    <source>
        <dbReference type="EMBL" id="ACL71004.1"/>
    </source>
</evidence>
<dbReference type="EMBL" id="CP001098">
    <property type="protein sequence ID" value="ACL71004.1"/>
    <property type="molecule type" value="Genomic_DNA"/>
</dbReference>
<dbReference type="EC" id="2.1.1.80" evidence="2"/>
<evidence type="ECO:0000256" key="5">
    <source>
        <dbReference type="ARBA" id="ARBA00022691"/>
    </source>
</evidence>
<dbReference type="GO" id="GO:0032259">
    <property type="term" value="P:methylation"/>
    <property type="evidence" value="ECO:0007669"/>
    <property type="project" value="UniProtKB-KW"/>
</dbReference>
<evidence type="ECO:0000259" key="6">
    <source>
        <dbReference type="PROSITE" id="PS50123"/>
    </source>
</evidence>
<dbReference type="CDD" id="cd02440">
    <property type="entry name" value="AdoMet_MTases"/>
    <property type="match status" value="1"/>
</dbReference>
<dbReference type="PANTHER" id="PTHR24422:SF19">
    <property type="entry name" value="CHEMOTAXIS PROTEIN METHYLTRANSFERASE"/>
    <property type="match status" value="1"/>
</dbReference>
<sequence length="309" mass="36600">MRDHNMDKEHNNIIRREGQDMGKEGIRGVKAEMSDEIFQKISKLVHEKIGLKLTDKKKYMVYSRLSRRLRELGLTNFNKYYQLLKKDTSELEELINLLTTNVTNFFREIHHFAFLKNRVFTELKQEKHNKKIRVWSAGCSSGEEAYSLAIILYDHFGPEWDIKILATDINTEVLNMAREGIYNYQQVKNIPYNLLSRYFLMGTGDNEGLFKVKDDIKKLIVFKKLNLNSGSYQIESKLDFIFCRNVFIYFNHKIRARILEHFYRLLKDNGYLFLGHSESINNSRAKNNRWKLVWQTTYQKTGKGERDGA</sequence>
<keyword evidence="3 7" id="KW-0489">Methyltransferase</keyword>
<dbReference type="PANTHER" id="PTHR24422">
    <property type="entry name" value="CHEMOTAXIS PROTEIN METHYLTRANSFERASE"/>
    <property type="match status" value="1"/>
</dbReference>
<dbReference type="Pfam" id="PF03705">
    <property type="entry name" value="CheR_N"/>
    <property type="match status" value="1"/>
</dbReference>
<dbReference type="InterPro" id="IPR026024">
    <property type="entry name" value="Chemotaxis_MeTrfase_CheR"/>
</dbReference>
<dbReference type="SUPFAM" id="SSF47757">
    <property type="entry name" value="Chemotaxis receptor methyltransferase CheR, N-terminal domain"/>
    <property type="match status" value="1"/>
</dbReference>
<evidence type="ECO:0000256" key="3">
    <source>
        <dbReference type="ARBA" id="ARBA00022603"/>
    </source>
</evidence>
<dbReference type="InterPro" id="IPR022642">
    <property type="entry name" value="CheR_C"/>
</dbReference>